<dbReference type="PROSITE" id="PS51799">
    <property type="entry name" value="ZF_C2H2_AKAP95"/>
    <property type="match status" value="2"/>
</dbReference>
<feature type="region of interest" description="Disordered" evidence="8">
    <location>
        <begin position="191"/>
        <end position="292"/>
    </location>
</feature>
<comment type="similarity">
    <text evidence="7">Belongs to the AKAP95 family.</text>
</comment>
<protein>
    <recommendedName>
        <fullName evidence="9">C2H2 AKAP95-type domain-containing protein</fullName>
    </recommendedName>
</protein>
<dbReference type="EMBL" id="WNTK01000002">
    <property type="protein sequence ID" value="KAG9488679.1"/>
    <property type="molecule type" value="Genomic_DNA"/>
</dbReference>
<keyword evidence="4 7" id="KW-0863">Zinc-finger</keyword>
<dbReference type="GO" id="GO:0016363">
    <property type="term" value="C:nuclear matrix"/>
    <property type="evidence" value="ECO:0007669"/>
    <property type="project" value="TreeGrafter"/>
</dbReference>
<dbReference type="PANTHER" id="PTHR12190:SF7">
    <property type="entry name" value="A-KINASE ANCHORING PROTEIN 8"/>
    <property type="match status" value="1"/>
</dbReference>
<feature type="compositionally biased region" description="Basic and acidic residues" evidence="8">
    <location>
        <begin position="223"/>
        <end position="292"/>
    </location>
</feature>
<dbReference type="GO" id="GO:0003677">
    <property type="term" value="F:DNA binding"/>
    <property type="evidence" value="ECO:0007669"/>
    <property type="project" value="InterPro"/>
</dbReference>
<feature type="domain" description="C2H2 AKAP95-type" evidence="9">
    <location>
        <begin position="448"/>
        <end position="470"/>
    </location>
</feature>
<dbReference type="GO" id="GO:0008270">
    <property type="term" value="F:zinc ion binding"/>
    <property type="evidence" value="ECO:0007669"/>
    <property type="project" value="UniProtKB-KW"/>
</dbReference>
<dbReference type="InterPro" id="IPR034736">
    <property type="entry name" value="ZF_C2H2_AKAP95"/>
</dbReference>
<keyword evidence="3" id="KW-0677">Repeat</keyword>
<evidence type="ECO:0000313" key="10">
    <source>
        <dbReference type="EMBL" id="KAG9488679.1"/>
    </source>
</evidence>
<dbReference type="Pfam" id="PF04988">
    <property type="entry name" value="AKAP95"/>
    <property type="match status" value="2"/>
</dbReference>
<feature type="compositionally biased region" description="Acidic residues" evidence="8">
    <location>
        <begin position="647"/>
        <end position="679"/>
    </location>
</feature>
<name>A0A8J6FJE1_ELECQ</name>
<evidence type="ECO:0000256" key="7">
    <source>
        <dbReference type="PROSITE-ProRule" id="PRU01140"/>
    </source>
</evidence>
<sequence length="705" mass="80707">MTLPAVQSAVMNNYGWRGDTSKMFSCSLCQYHTPDEEQIMEHFNSSEHKDILKHLVIFFPQHRLDFLQEYFLYVKEEMSMQQKNSDMPPIRDKFKGIGQEHYLHRIQAAHCRACEVLIPDVPELLTAHITSPTHKENCKTTFRTIKINSYAVAKELFLDEKILQMLKKYSLKEKPVKEIVPCLSQVNSTEDILVSEKDDDDSSDEYAIADPEVPANHNVDSISEAKADREVSGNHNEESIYEAKADPEVPGNHNEDSISEAKADPEVPGNHNEDAIPDAKAHPEAPATHKEHAIADAKAHPEVPGNRNEDVIGVEKVDAKVPIIHKQSPARENKGHPGSIVPCPPMNIPKNMPSSSTVNPQLIPRIKITLPSFQASNRFRVRNDFEFAEDFNLEDAPEHLKKIGSTDKKLQQAAEQKNKVYMQSTFKRTIKIKHLPTKTIVKRFQFTCCFCNFRTLYDEEMKRHLQSRFHKEVFHYIEEKFSKLVADFLQQEMLYWHKKIEERRGRVEDLNTTIQEINCNQEFAQRLGMENFLEVETTRCVACNKIMAMSVLQQHIKSPLHKQNSRIMMEQFKEAALHLATTRLTYEETKRKLKQYMQGQNLFLNDEKDNSRNICSTDPAPEAKGPEQMPCCSLANSNQSYKKQVKEEEDAPSGQDIGEENAKEEEDAPSGQDIGEENAEDCDYACEALDYAEVDAPPYKKTKMA</sequence>
<feature type="region of interest" description="Disordered" evidence="8">
    <location>
        <begin position="608"/>
        <end position="679"/>
    </location>
</feature>
<accession>A0A8J6FJE1</accession>
<comment type="caution">
    <text evidence="10">The sequence shown here is derived from an EMBL/GenBank/DDBJ whole genome shotgun (WGS) entry which is preliminary data.</text>
</comment>
<keyword evidence="2" id="KW-0479">Metal-binding</keyword>
<evidence type="ECO:0000259" key="9">
    <source>
        <dbReference type="PROSITE" id="PS51799"/>
    </source>
</evidence>
<dbReference type="InterPro" id="IPR013087">
    <property type="entry name" value="Znf_C2H2_type"/>
</dbReference>
<gene>
    <name evidence="10" type="ORF">GDO78_004949</name>
</gene>
<keyword evidence="11" id="KW-1185">Reference proteome</keyword>
<evidence type="ECO:0000256" key="1">
    <source>
        <dbReference type="ARBA" id="ARBA00004123"/>
    </source>
</evidence>
<keyword evidence="5" id="KW-0862">Zinc</keyword>
<evidence type="ECO:0000256" key="2">
    <source>
        <dbReference type="ARBA" id="ARBA00022723"/>
    </source>
</evidence>
<evidence type="ECO:0000256" key="3">
    <source>
        <dbReference type="ARBA" id="ARBA00022737"/>
    </source>
</evidence>
<organism evidence="10 11">
    <name type="scientific">Eleutherodactylus coqui</name>
    <name type="common">Puerto Rican coqui</name>
    <dbReference type="NCBI Taxonomy" id="57060"/>
    <lineage>
        <taxon>Eukaryota</taxon>
        <taxon>Metazoa</taxon>
        <taxon>Chordata</taxon>
        <taxon>Craniata</taxon>
        <taxon>Vertebrata</taxon>
        <taxon>Euteleostomi</taxon>
        <taxon>Amphibia</taxon>
        <taxon>Batrachia</taxon>
        <taxon>Anura</taxon>
        <taxon>Neobatrachia</taxon>
        <taxon>Hyloidea</taxon>
        <taxon>Eleutherodactylidae</taxon>
        <taxon>Eleutherodactylinae</taxon>
        <taxon>Eleutherodactylus</taxon>
        <taxon>Eleutherodactylus</taxon>
    </lineage>
</organism>
<dbReference type="InterPro" id="IPR007071">
    <property type="entry name" value="AKAP95"/>
</dbReference>
<evidence type="ECO:0000256" key="8">
    <source>
        <dbReference type="SAM" id="MobiDB-lite"/>
    </source>
</evidence>
<evidence type="ECO:0000313" key="11">
    <source>
        <dbReference type="Proteomes" id="UP000770717"/>
    </source>
</evidence>
<evidence type="ECO:0000256" key="4">
    <source>
        <dbReference type="ARBA" id="ARBA00022771"/>
    </source>
</evidence>
<keyword evidence="6" id="KW-0539">Nucleus</keyword>
<evidence type="ECO:0000256" key="6">
    <source>
        <dbReference type="ARBA" id="ARBA00023242"/>
    </source>
</evidence>
<dbReference type="AlphaFoldDB" id="A0A8J6FJE1"/>
<dbReference type="Proteomes" id="UP000770717">
    <property type="component" value="Unassembled WGS sequence"/>
</dbReference>
<reference evidence="10" key="1">
    <citation type="thesis" date="2020" institute="ProQuest LLC" country="789 East Eisenhower Parkway, Ann Arbor, MI, USA">
        <title>Comparative Genomics and Chromosome Evolution.</title>
        <authorList>
            <person name="Mudd A.B."/>
        </authorList>
    </citation>
    <scope>NUCLEOTIDE SEQUENCE</scope>
    <source>
        <strain evidence="10">HN-11 Male</strain>
        <tissue evidence="10">Kidney and liver</tissue>
    </source>
</reference>
<proteinExistence type="inferred from homology"/>
<evidence type="ECO:0000256" key="5">
    <source>
        <dbReference type="ARBA" id="ARBA00022833"/>
    </source>
</evidence>
<comment type="subcellular location">
    <subcellularLocation>
        <location evidence="1">Nucleus</location>
    </subcellularLocation>
</comment>
<dbReference type="SMART" id="SM00355">
    <property type="entry name" value="ZnF_C2H2"/>
    <property type="match status" value="3"/>
</dbReference>
<feature type="domain" description="C2H2 AKAP95-type" evidence="9">
    <location>
        <begin position="111"/>
        <end position="134"/>
    </location>
</feature>
<dbReference type="OrthoDB" id="8923935at2759"/>
<dbReference type="GO" id="GO:0034237">
    <property type="term" value="F:protein kinase A regulatory subunit binding"/>
    <property type="evidence" value="ECO:0007669"/>
    <property type="project" value="TreeGrafter"/>
</dbReference>
<dbReference type="PANTHER" id="PTHR12190">
    <property type="entry name" value="A-KINASE ANCHOR PROTEIN AKAP 8"/>
    <property type="match status" value="1"/>
</dbReference>